<dbReference type="Proteomes" id="UP000636800">
    <property type="component" value="Chromosome 7"/>
</dbReference>
<keyword evidence="3" id="KW-1185">Reference proteome</keyword>
<feature type="region of interest" description="Disordered" evidence="1">
    <location>
        <begin position="1"/>
        <end position="49"/>
    </location>
</feature>
<name>A0A835QHM6_VANPL</name>
<reference evidence="2 3" key="1">
    <citation type="journal article" date="2020" name="Nat. Food">
        <title>A phased Vanilla planifolia genome enables genetic improvement of flavour and production.</title>
        <authorList>
            <person name="Hasing T."/>
            <person name="Tang H."/>
            <person name="Brym M."/>
            <person name="Khazi F."/>
            <person name="Huang T."/>
            <person name="Chambers A.H."/>
        </authorList>
    </citation>
    <scope>NUCLEOTIDE SEQUENCE [LARGE SCALE GENOMIC DNA]</scope>
    <source>
        <tissue evidence="2">Leaf</tissue>
    </source>
</reference>
<dbReference type="OrthoDB" id="10258141at2759"/>
<evidence type="ECO:0000256" key="1">
    <source>
        <dbReference type="SAM" id="MobiDB-lite"/>
    </source>
</evidence>
<evidence type="ECO:0000313" key="3">
    <source>
        <dbReference type="Proteomes" id="UP000636800"/>
    </source>
</evidence>
<proteinExistence type="predicted"/>
<gene>
    <name evidence="2" type="ORF">HPP92_015322</name>
</gene>
<evidence type="ECO:0000313" key="2">
    <source>
        <dbReference type="EMBL" id="KAG0473465.1"/>
    </source>
</evidence>
<dbReference type="EMBL" id="JADCNL010000007">
    <property type="protein sequence ID" value="KAG0473465.1"/>
    <property type="molecule type" value="Genomic_DNA"/>
</dbReference>
<protein>
    <submittedName>
        <fullName evidence="2">Uncharacterized protein</fullName>
    </submittedName>
</protein>
<comment type="caution">
    <text evidence="2">The sequence shown here is derived from an EMBL/GenBank/DDBJ whole genome shotgun (WGS) entry which is preliminary data.</text>
</comment>
<feature type="compositionally biased region" description="Polar residues" evidence="1">
    <location>
        <begin position="40"/>
        <end position="49"/>
    </location>
</feature>
<accession>A0A835QHM6</accession>
<dbReference type="AlphaFoldDB" id="A0A835QHM6"/>
<sequence length="49" mass="5317">MARQQYLSSAPALRPTHRSSGMVASPELSLGHFRPRESCDSNFTPASAL</sequence>
<organism evidence="2 3">
    <name type="scientific">Vanilla planifolia</name>
    <name type="common">Vanilla</name>
    <dbReference type="NCBI Taxonomy" id="51239"/>
    <lineage>
        <taxon>Eukaryota</taxon>
        <taxon>Viridiplantae</taxon>
        <taxon>Streptophyta</taxon>
        <taxon>Embryophyta</taxon>
        <taxon>Tracheophyta</taxon>
        <taxon>Spermatophyta</taxon>
        <taxon>Magnoliopsida</taxon>
        <taxon>Liliopsida</taxon>
        <taxon>Asparagales</taxon>
        <taxon>Orchidaceae</taxon>
        <taxon>Vanilloideae</taxon>
        <taxon>Vanilleae</taxon>
        <taxon>Vanilla</taxon>
    </lineage>
</organism>